<evidence type="ECO:0000259" key="3">
    <source>
        <dbReference type="Pfam" id="PF05617"/>
    </source>
</evidence>
<feature type="chain" id="PRO_5044803078" description="Prolamin-like domain-containing protein" evidence="2">
    <location>
        <begin position="22"/>
        <end position="147"/>
    </location>
</feature>
<proteinExistence type="predicted"/>
<organism evidence="4 5">
    <name type="scientific">Eruca vesicaria subsp. sativa</name>
    <name type="common">Garden rocket</name>
    <name type="synonym">Eruca sativa</name>
    <dbReference type="NCBI Taxonomy" id="29727"/>
    <lineage>
        <taxon>Eukaryota</taxon>
        <taxon>Viridiplantae</taxon>
        <taxon>Streptophyta</taxon>
        <taxon>Embryophyta</taxon>
        <taxon>Tracheophyta</taxon>
        <taxon>Spermatophyta</taxon>
        <taxon>Magnoliopsida</taxon>
        <taxon>eudicotyledons</taxon>
        <taxon>Gunneridae</taxon>
        <taxon>Pentapetalae</taxon>
        <taxon>rosids</taxon>
        <taxon>malvids</taxon>
        <taxon>Brassicales</taxon>
        <taxon>Brassicaceae</taxon>
        <taxon>Brassiceae</taxon>
        <taxon>Eruca</taxon>
    </lineage>
</organism>
<dbReference type="Proteomes" id="UP001642260">
    <property type="component" value="Unassembled WGS sequence"/>
</dbReference>
<evidence type="ECO:0000313" key="5">
    <source>
        <dbReference type="Proteomes" id="UP001642260"/>
    </source>
</evidence>
<protein>
    <recommendedName>
        <fullName evidence="3">Prolamin-like domain-containing protein</fullName>
    </recommendedName>
</protein>
<dbReference type="InterPro" id="IPR008502">
    <property type="entry name" value="Prolamin-like"/>
</dbReference>
<dbReference type="Pfam" id="PF05617">
    <property type="entry name" value="Prolamin_like"/>
    <property type="match status" value="1"/>
</dbReference>
<reference evidence="4 5" key="1">
    <citation type="submission" date="2022-03" db="EMBL/GenBank/DDBJ databases">
        <authorList>
            <person name="Macdonald S."/>
            <person name="Ahmed S."/>
            <person name="Newling K."/>
        </authorList>
    </citation>
    <scope>NUCLEOTIDE SEQUENCE [LARGE SCALE GENOMIC DNA]</scope>
</reference>
<feature type="signal peptide" evidence="2">
    <location>
        <begin position="1"/>
        <end position="21"/>
    </location>
</feature>
<evidence type="ECO:0000256" key="1">
    <source>
        <dbReference type="ARBA" id="ARBA00022729"/>
    </source>
</evidence>
<keyword evidence="5" id="KW-1185">Reference proteome</keyword>
<dbReference type="PANTHER" id="PTHR31181:SF54">
    <property type="entry name" value="CYSTEINE RICH PEPTIDE-RELATED"/>
    <property type="match status" value="1"/>
</dbReference>
<feature type="domain" description="Prolamin-like" evidence="3">
    <location>
        <begin position="77"/>
        <end position="138"/>
    </location>
</feature>
<dbReference type="PANTHER" id="PTHR31181">
    <property type="entry name" value="EGG CELL-SECRETED PROTEIN 1.4"/>
    <property type="match status" value="1"/>
</dbReference>
<sequence length="147" mass="15869">MMVKNAYFILVSICIASSVTAQLPQFPFPFPFRPSPGAPGFPFPLPFQPSPGTPGFPFPLPFQPSPGGMPGIPDMRKCWSTFMDMPGCLAEIRQSITTGNFGSIGPACCKAFLDAEANCTHHLPFNPFFPPMVKEKCSRAAGPPMTL</sequence>
<evidence type="ECO:0000313" key="4">
    <source>
        <dbReference type="EMBL" id="CAH8382322.1"/>
    </source>
</evidence>
<dbReference type="EMBL" id="CAKOAT010551820">
    <property type="protein sequence ID" value="CAH8382322.1"/>
    <property type="molecule type" value="Genomic_DNA"/>
</dbReference>
<keyword evidence="1 2" id="KW-0732">Signal</keyword>
<dbReference type="AlphaFoldDB" id="A0ABC8LFL1"/>
<gene>
    <name evidence="4" type="ORF">ERUC_LOCUS34805</name>
</gene>
<evidence type="ECO:0000256" key="2">
    <source>
        <dbReference type="SAM" id="SignalP"/>
    </source>
</evidence>
<name>A0ABC8LFL1_ERUVS</name>
<comment type="caution">
    <text evidence="4">The sequence shown here is derived from an EMBL/GenBank/DDBJ whole genome shotgun (WGS) entry which is preliminary data.</text>
</comment>
<accession>A0ABC8LFL1</accession>